<accession>C5BJ68</accession>
<protein>
    <submittedName>
        <fullName evidence="1">Uncharacterized protein</fullName>
    </submittedName>
</protein>
<name>C5BJ68_TERTT</name>
<dbReference type="STRING" id="377629.TERTU_4480"/>
<sequence>MIKHVTKRSNSFRAFGPALDSQSCAAFVHLLRKFSHKSITTLSAV</sequence>
<proteinExistence type="predicted"/>
<keyword evidence="2" id="KW-1185">Reference proteome</keyword>
<evidence type="ECO:0000313" key="2">
    <source>
        <dbReference type="Proteomes" id="UP000009080"/>
    </source>
</evidence>
<organism evidence="1 2">
    <name type="scientific">Teredinibacter turnerae (strain ATCC 39867 / T7901)</name>
    <dbReference type="NCBI Taxonomy" id="377629"/>
    <lineage>
        <taxon>Bacteria</taxon>
        <taxon>Pseudomonadati</taxon>
        <taxon>Pseudomonadota</taxon>
        <taxon>Gammaproteobacteria</taxon>
        <taxon>Cellvibrionales</taxon>
        <taxon>Cellvibrionaceae</taxon>
        <taxon>Teredinibacter</taxon>
    </lineage>
</organism>
<reference evidence="1 2" key="1">
    <citation type="journal article" date="2009" name="PLoS ONE">
        <title>The complete genome of Teredinibacter turnerae T7901: an intracellular endosymbiont of marine wood-boring bivalves (shipworms).</title>
        <authorList>
            <person name="Yang J.C."/>
            <person name="Madupu R."/>
            <person name="Durkin A.S."/>
            <person name="Ekborg N.A."/>
            <person name="Pedamallu C.S."/>
            <person name="Hostetler J.B."/>
            <person name="Radune D."/>
            <person name="Toms B.S."/>
            <person name="Henrissat B."/>
            <person name="Coutinho P.M."/>
            <person name="Schwarz S."/>
            <person name="Field L."/>
            <person name="Trindade-Silva A.E."/>
            <person name="Soares C.A.G."/>
            <person name="Elshahawi S."/>
            <person name="Hanora A."/>
            <person name="Schmidt E.W."/>
            <person name="Haygood M.G."/>
            <person name="Posfai J."/>
            <person name="Benner J."/>
            <person name="Madinger C."/>
            <person name="Nove J."/>
            <person name="Anton B."/>
            <person name="Chaudhary K."/>
            <person name="Foster J."/>
            <person name="Holman A."/>
            <person name="Kumar S."/>
            <person name="Lessard P.A."/>
            <person name="Luyten Y.A."/>
            <person name="Slatko B."/>
            <person name="Wood N."/>
            <person name="Wu B."/>
            <person name="Teplitski M."/>
            <person name="Mougous J.D."/>
            <person name="Ward N."/>
            <person name="Eisen J.A."/>
            <person name="Badger J.H."/>
            <person name="Distel D.L."/>
        </authorList>
    </citation>
    <scope>NUCLEOTIDE SEQUENCE [LARGE SCALE GENOMIC DNA]</scope>
    <source>
        <strain evidence="2">ATCC 39867 / T7901</strain>
    </source>
</reference>
<dbReference type="HOGENOM" id="CLU_3206326_0_0_6"/>
<dbReference type="KEGG" id="ttu:TERTU_4480"/>
<dbReference type="AlphaFoldDB" id="C5BJ68"/>
<gene>
    <name evidence="1" type="ordered locus">TERTU_4480</name>
</gene>
<dbReference type="EMBL" id="CP001614">
    <property type="protein sequence ID" value="ACR11513.1"/>
    <property type="molecule type" value="Genomic_DNA"/>
</dbReference>
<evidence type="ECO:0000313" key="1">
    <source>
        <dbReference type="EMBL" id="ACR11513.1"/>
    </source>
</evidence>
<dbReference type="Proteomes" id="UP000009080">
    <property type="component" value="Chromosome"/>
</dbReference>